<proteinExistence type="predicted"/>
<accession>A0ABY3BRX0</accession>
<evidence type="ECO:0000313" key="3">
    <source>
        <dbReference type="EMBL" id="TRA94046.1"/>
    </source>
</evidence>
<feature type="transmembrane region" description="Helical" evidence="2">
    <location>
        <begin position="54"/>
        <end position="74"/>
    </location>
</feature>
<gene>
    <name evidence="3" type="ORF">EXN23_10205</name>
</gene>
<sequence length="247" mass="27770">MAEKKPEPLTVGGTTTSKKNEHRGVRFSEKVRDQLKSIENGAADVSRVTTNSPATWLLLIAVSLIVLFTVWTVWSSLRSRNHHVPAPVNADALHSRSDIMVPAFRYIVEQDAFTGSNVDFARVENDRGQSLYIGKPDKRRQDFKENTAFVIHPGSYICTIGGDWLVIDFISLRDGLVSQPMQMRWDVSRDKRRLKIEPGTRSDKLLNSIVGADEIRLRYEDDCGHVETLIFDTDGLEDALSKLQASS</sequence>
<keyword evidence="4" id="KW-1185">Reference proteome</keyword>
<keyword evidence="2" id="KW-0812">Transmembrane</keyword>
<comment type="caution">
    <text evidence="3">The sequence shown here is derived from an EMBL/GenBank/DDBJ whole genome shotgun (WGS) entry which is preliminary data.</text>
</comment>
<keyword evidence="2" id="KW-0472">Membrane</keyword>
<feature type="region of interest" description="Disordered" evidence="1">
    <location>
        <begin position="1"/>
        <end position="26"/>
    </location>
</feature>
<reference evidence="3 4" key="1">
    <citation type="journal article" date="2019" name="Appl. Microbiol. Biotechnol.">
        <title>Differential efficiency of wild type rhizogenic strains for rol gene transformation of plants.</title>
        <authorList>
            <person name="Desmet S."/>
            <person name="De Keyser E."/>
            <person name="Van Vaerenbergh J."/>
            <person name="Baeyen S."/>
            <person name="Van Huylenbroeck J."/>
            <person name="Geelen D."/>
            <person name="Dhooghe E."/>
        </authorList>
    </citation>
    <scope>NUCLEOTIDE SEQUENCE [LARGE SCALE GENOMIC DNA]</scope>
    <source>
        <strain evidence="3 4">GBBC3283</strain>
    </source>
</reference>
<name>A0ABY3BRX0_9HYPH</name>
<protein>
    <submittedName>
        <fullName evidence="3">Uncharacterized protein</fullName>
    </submittedName>
</protein>
<keyword evidence="2" id="KW-1133">Transmembrane helix</keyword>
<dbReference type="EMBL" id="SGNZ01000004">
    <property type="protein sequence ID" value="TRA94046.1"/>
    <property type="molecule type" value="Genomic_DNA"/>
</dbReference>
<evidence type="ECO:0000313" key="4">
    <source>
        <dbReference type="Proteomes" id="UP000319481"/>
    </source>
</evidence>
<organism evidence="3 4">
    <name type="scientific">Agrobacterium salinitolerans</name>
    <dbReference type="NCBI Taxonomy" id="1183413"/>
    <lineage>
        <taxon>Bacteria</taxon>
        <taxon>Pseudomonadati</taxon>
        <taxon>Pseudomonadota</taxon>
        <taxon>Alphaproteobacteria</taxon>
        <taxon>Hyphomicrobiales</taxon>
        <taxon>Rhizobiaceae</taxon>
        <taxon>Rhizobium/Agrobacterium group</taxon>
        <taxon>Agrobacterium</taxon>
    </lineage>
</organism>
<dbReference type="Proteomes" id="UP000319481">
    <property type="component" value="Unassembled WGS sequence"/>
</dbReference>
<dbReference type="RefSeq" id="WP_142912584.1">
    <property type="nucleotide sequence ID" value="NZ_JAPZLP010000006.1"/>
</dbReference>
<evidence type="ECO:0000256" key="2">
    <source>
        <dbReference type="SAM" id="Phobius"/>
    </source>
</evidence>
<evidence type="ECO:0000256" key="1">
    <source>
        <dbReference type="SAM" id="MobiDB-lite"/>
    </source>
</evidence>